<feature type="region of interest" description="Disordered" evidence="2">
    <location>
        <begin position="90"/>
        <end position="109"/>
    </location>
</feature>
<dbReference type="EMBL" id="VIVL01000024">
    <property type="protein sequence ID" value="TWD73492.1"/>
    <property type="molecule type" value="Genomic_DNA"/>
</dbReference>
<gene>
    <name evidence="4" type="ORF">FB547_1245</name>
</gene>
<proteinExistence type="predicted"/>
<reference evidence="4 5" key="1">
    <citation type="submission" date="2019-06" db="EMBL/GenBank/DDBJ databases">
        <title>Sorghum-associated microbial communities from plants grown in Nebraska, USA.</title>
        <authorList>
            <person name="Schachtman D."/>
        </authorList>
    </citation>
    <scope>NUCLEOTIDE SEQUENCE [LARGE SCALE GENOMIC DNA]</scope>
    <source>
        <strain evidence="4 5">T529</strain>
    </source>
</reference>
<name>A0A561B3X9_9BURK</name>
<dbReference type="OrthoDB" id="583532at2"/>
<feature type="domain" description="KfrA N-terminal DNA-binding" evidence="3">
    <location>
        <begin position="36"/>
        <end position="155"/>
    </location>
</feature>
<feature type="region of interest" description="Disordered" evidence="2">
    <location>
        <begin position="1"/>
        <end position="33"/>
    </location>
</feature>
<evidence type="ECO:0000256" key="1">
    <source>
        <dbReference type="SAM" id="Coils"/>
    </source>
</evidence>
<dbReference type="InterPro" id="IPR021104">
    <property type="entry name" value="KfrA_DNA-bd_N"/>
</dbReference>
<organism evidence="4 5">
    <name type="scientific">Variovorax beijingensis</name>
    <dbReference type="NCBI Taxonomy" id="2496117"/>
    <lineage>
        <taxon>Bacteria</taxon>
        <taxon>Pseudomonadati</taxon>
        <taxon>Pseudomonadota</taxon>
        <taxon>Betaproteobacteria</taxon>
        <taxon>Burkholderiales</taxon>
        <taxon>Comamonadaceae</taxon>
        <taxon>Variovorax</taxon>
    </lineage>
</organism>
<comment type="caution">
    <text evidence="4">The sequence shown here is derived from an EMBL/GenBank/DDBJ whole genome shotgun (WGS) entry which is preliminary data.</text>
</comment>
<evidence type="ECO:0000259" key="3">
    <source>
        <dbReference type="Pfam" id="PF11740"/>
    </source>
</evidence>
<feature type="compositionally biased region" description="Polar residues" evidence="2">
    <location>
        <begin position="90"/>
        <end position="100"/>
    </location>
</feature>
<evidence type="ECO:0000256" key="2">
    <source>
        <dbReference type="SAM" id="MobiDB-lite"/>
    </source>
</evidence>
<evidence type="ECO:0000313" key="4">
    <source>
        <dbReference type="EMBL" id="TWD73492.1"/>
    </source>
</evidence>
<evidence type="ECO:0000313" key="5">
    <source>
        <dbReference type="Proteomes" id="UP000319722"/>
    </source>
</evidence>
<accession>A0A561B3X9</accession>
<dbReference type="AlphaFoldDB" id="A0A561B3X9"/>
<dbReference type="Proteomes" id="UP000319722">
    <property type="component" value="Unassembled WGS sequence"/>
</dbReference>
<dbReference type="Pfam" id="PF11740">
    <property type="entry name" value="KfrA_N"/>
    <property type="match status" value="1"/>
</dbReference>
<dbReference type="RefSeq" id="WP_145747733.1">
    <property type="nucleotide sequence ID" value="NZ_VIVL01000024.1"/>
</dbReference>
<feature type="compositionally biased region" description="Polar residues" evidence="2">
    <location>
        <begin position="1"/>
        <end position="13"/>
    </location>
</feature>
<keyword evidence="1" id="KW-0175">Coiled coil</keyword>
<dbReference type="GO" id="GO:0003677">
    <property type="term" value="F:DNA binding"/>
    <property type="evidence" value="ECO:0007669"/>
    <property type="project" value="UniProtKB-KW"/>
</dbReference>
<feature type="coiled-coil region" evidence="1">
    <location>
        <begin position="269"/>
        <end position="313"/>
    </location>
</feature>
<keyword evidence="4" id="KW-0238">DNA-binding</keyword>
<protein>
    <submittedName>
        <fullName evidence="4">Plasmid replication DNA-binding protein KfrA</fullName>
    </submittedName>
</protein>
<sequence length="319" mass="35453">MPLSSEAGTSSDPIDSDPGIALRAGNWRRGPQGVRETEVWAAADALVAAGQRPTIERVRAHLGGGSPNTVSPMLKRWFATLGPRVVAIQTDGSGSETGQRFSKARPEGSVPPVVDTFARKIWEVAYAEARLAFEAREAAARAEDEERTARFETKRVQFELQQSTFAETRDVLTNKLASAHESLRAVQGQLEDAVRSRHQKEHQAVLLKHQLIEAQAAQEGLRRAWTIQKSDWEAATREAKMHAAELQLRLLHDINHWRSAASEALANLLKEQEARVRGEEDFAKALESERSALRDSRAALMELRNELESLRSDRMSSPI</sequence>